<name>A0AAE1AVV9_9GAST</name>
<comment type="caution">
    <text evidence="1">The sequence shown here is derived from an EMBL/GenBank/DDBJ whole genome shotgun (WGS) entry which is preliminary data.</text>
</comment>
<protein>
    <submittedName>
        <fullName evidence="1">Uncharacterized protein</fullName>
    </submittedName>
</protein>
<reference evidence="1" key="1">
    <citation type="journal article" date="2023" name="G3 (Bethesda)">
        <title>A reference genome for the long-term kleptoplast-retaining sea slug Elysia crispata morphotype clarki.</title>
        <authorList>
            <person name="Eastman K.E."/>
            <person name="Pendleton A.L."/>
            <person name="Shaikh M.A."/>
            <person name="Suttiyut T."/>
            <person name="Ogas R."/>
            <person name="Tomko P."/>
            <person name="Gavelis G."/>
            <person name="Widhalm J.R."/>
            <person name="Wisecaver J.H."/>
        </authorList>
    </citation>
    <scope>NUCLEOTIDE SEQUENCE</scope>
    <source>
        <strain evidence="1">ECLA1</strain>
    </source>
</reference>
<gene>
    <name evidence="1" type="ORF">RRG08_014790</name>
</gene>
<keyword evidence="2" id="KW-1185">Reference proteome</keyword>
<proteinExistence type="predicted"/>
<organism evidence="1 2">
    <name type="scientific">Elysia crispata</name>
    <name type="common">lettuce slug</name>
    <dbReference type="NCBI Taxonomy" id="231223"/>
    <lineage>
        <taxon>Eukaryota</taxon>
        <taxon>Metazoa</taxon>
        <taxon>Spiralia</taxon>
        <taxon>Lophotrochozoa</taxon>
        <taxon>Mollusca</taxon>
        <taxon>Gastropoda</taxon>
        <taxon>Heterobranchia</taxon>
        <taxon>Euthyneura</taxon>
        <taxon>Panpulmonata</taxon>
        <taxon>Sacoglossa</taxon>
        <taxon>Placobranchoidea</taxon>
        <taxon>Plakobranchidae</taxon>
        <taxon>Elysia</taxon>
    </lineage>
</organism>
<dbReference type="EMBL" id="JAWDGP010001095">
    <property type="protein sequence ID" value="KAK3794725.1"/>
    <property type="molecule type" value="Genomic_DNA"/>
</dbReference>
<dbReference type="AlphaFoldDB" id="A0AAE1AVV9"/>
<evidence type="ECO:0000313" key="1">
    <source>
        <dbReference type="EMBL" id="KAK3794725.1"/>
    </source>
</evidence>
<evidence type="ECO:0000313" key="2">
    <source>
        <dbReference type="Proteomes" id="UP001283361"/>
    </source>
</evidence>
<dbReference type="Proteomes" id="UP001283361">
    <property type="component" value="Unassembled WGS sequence"/>
</dbReference>
<accession>A0AAE1AVV9</accession>
<sequence>MFPEWPLYERSHFCAIYVMREPKIERGPKRRREYAGVFTDFSPSRGSQIVRSKRASVVRCVNILMPMTYFEQNLLYSKRGYDGGNILNSLHDSIERRAHTRDGERMHILSHVL</sequence>